<evidence type="ECO:0008006" key="10">
    <source>
        <dbReference type="Google" id="ProtNLM"/>
    </source>
</evidence>
<evidence type="ECO:0000259" key="6">
    <source>
        <dbReference type="Pfam" id="PF24662"/>
    </source>
</evidence>
<organism evidence="8 9">
    <name type="scientific">Cephalotus follicularis</name>
    <name type="common">Albany pitcher plant</name>
    <dbReference type="NCBI Taxonomy" id="3775"/>
    <lineage>
        <taxon>Eukaryota</taxon>
        <taxon>Viridiplantae</taxon>
        <taxon>Streptophyta</taxon>
        <taxon>Embryophyta</taxon>
        <taxon>Tracheophyta</taxon>
        <taxon>Spermatophyta</taxon>
        <taxon>Magnoliopsida</taxon>
        <taxon>eudicotyledons</taxon>
        <taxon>Gunneridae</taxon>
        <taxon>Pentapetalae</taxon>
        <taxon>rosids</taxon>
        <taxon>fabids</taxon>
        <taxon>Oxalidales</taxon>
        <taxon>Cephalotaceae</taxon>
        <taxon>Cephalotus</taxon>
    </lineage>
</organism>
<dbReference type="STRING" id="3775.A0A1Q3D0M3"/>
<feature type="compositionally biased region" description="Polar residues" evidence="5">
    <location>
        <begin position="512"/>
        <end position="525"/>
    </location>
</feature>
<feature type="compositionally biased region" description="Basic and acidic residues" evidence="5">
    <location>
        <begin position="533"/>
        <end position="548"/>
    </location>
</feature>
<dbReference type="PANTHER" id="PTHR13859:SF34">
    <property type="entry name" value="SANT DOMAIN-CONTAINING PROTEIN"/>
    <property type="match status" value="1"/>
</dbReference>
<sequence length="880" mass="97893">MDVTEVNHSDEYMEDASKEQLLSAEASDTYDVFGDPEVLPRVGDQYQAEVPSLITKSESLWLTKWLNDATRLDGALHNFLMGLPITIMWIEEAVEDIKPEHLETVGGLTDASSEKEPVKFEGILEIQRFSEGDDRKPKDDLIDIALDVGIQLGESTSLALQQEKIETHHEARGKRCRPVPGSLGDTWSDIEEASFLLGLYMFGKNLVMVKKFVESKSMGDILSLYYGKFYKSAEYRRWSERRKMRSKRCVYGQRIFIGMRQQEFLSRLLCNVSEESKSTVLEVSKTFGEGKMSLEEYIFTLKATFGLNALVKAVGIGKGKEDLTGMVMEPLKSNQVPVRPEVPVGKACSSLTPLEIINFLTGGYRLSKARSNDLFWEAVWPRLLARGWHSEQPNNHGCAVGSRHSLVFLLPGIKKFSRRKLVKGDHYFDSVSDVLSKVASDPGLLELETGTDGETKVDQEDFPDQQRHCYLKPRTPNRCVDVKKFTIVDTSLPRGGTFKVRELRSLPVEVMHSSTSRNHSDQSGMDTSEESTDESKSDDTSCFDKDGTDISKSTKINSDWEVSFDGKDLGNYVSNGNISINDLDSTNVNAKIHKDQFTNSCNGVPPRKAILGLPSQRKNPGIEIHLAPVTKRRRRLTACNRPGTSQRTHNMLVGPRLRQEAASCCPCNPDLGETILSGIDQSQEKLTCTSSSSKGSPIISGEGILSSSFSSAEDAQEKPQTRTLIDLNLPITVDAETDEPCRMEMTERQHDEERGEPGNPSALQTTTSVAGSQQMNSRRQSTRNRPLTTKALEALAFGFLTTKQKRKSRNAFPGENSLSRPSHRARGEVRAAENFGDGMINFNAEERENGICESNGEVLSKLQVKFKGEEGVQVLTPKCG</sequence>
<feature type="compositionally biased region" description="Polar residues" evidence="5">
    <location>
        <begin position="761"/>
        <end position="787"/>
    </location>
</feature>
<dbReference type="Proteomes" id="UP000187406">
    <property type="component" value="Unassembled WGS sequence"/>
</dbReference>
<feature type="region of interest" description="Disordered" evidence="5">
    <location>
        <begin position="805"/>
        <end position="826"/>
    </location>
</feature>
<feature type="region of interest" description="Disordered" evidence="5">
    <location>
        <begin position="509"/>
        <end position="548"/>
    </location>
</feature>
<dbReference type="SUPFAM" id="SSF46689">
    <property type="entry name" value="Homeodomain-like"/>
    <property type="match status" value="1"/>
</dbReference>
<name>A0A1Q3D0M3_CEPFO</name>
<dbReference type="AlphaFoldDB" id="A0A1Q3D0M3"/>
<dbReference type="GO" id="GO:0005634">
    <property type="term" value="C:nucleus"/>
    <property type="evidence" value="ECO:0007669"/>
    <property type="project" value="UniProtKB-SubCell"/>
</dbReference>
<comment type="caution">
    <text evidence="8">The sequence shown here is derived from an EMBL/GenBank/DDBJ whole genome shotgun (WGS) entry which is preliminary data.</text>
</comment>
<dbReference type="EMBL" id="BDDD01003707">
    <property type="protein sequence ID" value="GAV85843.1"/>
    <property type="molecule type" value="Genomic_DNA"/>
</dbReference>
<evidence type="ECO:0000256" key="3">
    <source>
        <dbReference type="ARBA" id="ARBA00023163"/>
    </source>
</evidence>
<accession>A0A1Q3D0M3</accession>
<dbReference type="GO" id="GO:0003714">
    <property type="term" value="F:transcription corepressor activity"/>
    <property type="evidence" value="ECO:0007669"/>
    <property type="project" value="TreeGrafter"/>
</dbReference>
<evidence type="ECO:0000256" key="1">
    <source>
        <dbReference type="ARBA" id="ARBA00004123"/>
    </source>
</evidence>
<evidence type="ECO:0000256" key="4">
    <source>
        <dbReference type="ARBA" id="ARBA00023242"/>
    </source>
</evidence>
<evidence type="ECO:0000256" key="5">
    <source>
        <dbReference type="SAM" id="MobiDB-lite"/>
    </source>
</evidence>
<evidence type="ECO:0000256" key="2">
    <source>
        <dbReference type="ARBA" id="ARBA00023015"/>
    </source>
</evidence>
<dbReference type="PANTHER" id="PTHR13859">
    <property type="entry name" value="ATROPHIN-RELATED"/>
    <property type="match status" value="1"/>
</dbReference>
<dbReference type="InterPro" id="IPR009057">
    <property type="entry name" value="Homeodomain-like_sf"/>
</dbReference>
<keyword evidence="3" id="KW-0804">Transcription</keyword>
<dbReference type="Pfam" id="PF24662">
    <property type="entry name" value="DUF7650"/>
    <property type="match status" value="1"/>
</dbReference>
<keyword evidence="4" id="KW-0539">Nucleus</keyword>
<feature type="domain" description="DUF7952" evidence="7">
    <location>
        <begin position="187"/>
        <end position="317"/>
    </location>
</feature>
<evidence type="ECO:0000259" key="7">
    <source>
        <dbReference type="Pfam" id="PF25826"/>
    </source>
</evidence>
<keyword evidence="2" id="KW-0805">Transcription regulation</keyword>
<dbReference type="OrthoDB" id="1634742at2759"/>
<dbReference type="FunCoup" id="A0A1Q3D0M3">
    <property type="interactions" value="849"/>
</dbReference>
<keyword evidence="9" id="KW-1185">Reference proteome</keyword>
<feature type="region of interest" description="Disordered" evidence="5">
    <location>
        <begin position="747"/>
        <end position="788"/>
    </location>
</feature>
<dbReference type="Pfam" id="PF25826">
    <property type="entry name" value="DUF7952"/>
    <property type="match status" value="1"/>
</dbReference>
<gene>
    <name evidence="8" type="ORF">CFOL_v3_29277</name>
</gene>
<reference evidence="9" key="1">
    <citation type="submission" date="2016-04" db="EMBL/GenBank/DDBJ databases">
        <title>Cephalotus genome sequencing.</title>
        <authorList>
            <person name="Fukushima K."/>
            <person name="Hasebe M."/>
            <person name="Fang X."/>
        </authorList>
    </citation>
    <scope>NUCLEOTIDE SEQUENCE [LARGE SCALE GENOMIC DNA]</scope>
    <source>
        <strain evidence="9">cv. St1</strain>
    </source>
</reference>
<evidence type="ECO:0000313" key="8">
    <source>
        <dbReference type="EMBL" id="GAV85843.1"/>
    </source>
</evidence>
<feature type="domain" description="DUF7650" evidence="6">
    <location>
        <begin position="355"/>
        <end position="442"/>
    </location>
</feature>
<dbReference type="InterPro" id="IPR056067">
    <property type="entry name" value="DUF7650"/>
</dbReference>
<protein>
    <recommendedName>
        <fullName evidence="10">SANT domain-containing protein</fullName>
    </recommendedName>
</protein>
<dbReference type="InterPro" id="IPR057712">
    <property type="entry name" value="DUF7952"/>
</dbReference>
<dbReference type="InParanoid" id="A0A1Q3D0M3"/>
<evidence type="ECO:0000313" key="9">
    <source>
        <dbReference type="Proteomes" id="UP000187406"/>
    </source>
</evidence>
<comment type="subcellular location">
    <subcellularLocation>
        <location evidence="1">Nucleus</location>
    </subcellularLocation>
</comment>
<feature type="compositionally biased region" description="Basic and acidic residues" evidence="5">
    <location>
        <begin position="747"/>
        <end position="756"/>
    </location>
</feature>
<proteinExistence type="predicted"/>